<accession>A0ABY2UCR8</accession>
<dbReference type="Proteomes" id="UP000306791">
    <property type="component" value="Unassembled WGS sequence"/>
</dbReference>
<evidence type="ECO:0000313" key="2">
    <source>
        <dbReference type="Proteomes" id="UP000306791"/>
    </source>
</evidence>
<sequence>MLLKLLNWVAVKIHRKRQQSIDWKSLLDLLTSELDGFKYYLDTRKNGLVELESGIDQHATKDVLGIVATVSKKYQKPFETREPVERALKQLCLRSELSVHMMVSRNPGKFLGYYLYIRNNA</sequence>
<name>A0ABY2UCR8_9GAMM</name>
<dbReference type="EMBL" id="VANI01000026">
    <property type="protein sequence ID" value="TLM73626.1"/>
    <property type="molecule type" value="Genomic_DNA"/>
</dbReference>
<comment type="caution">
    <text evidence="1">The sequence shown here is derived from an EMBL/GenBank/DDBJ whole genome shotgun (WGS) entry which is preliminary data.</text>
</comment>
<dbReference type="RefSeq" id="WP_138237311.1">
    <property type="nucleotide sequence ID" value="NZ_CP185860.1"/>
</dbReference>
<keyword evidence="2" id="KW-1185">Reference proteome</keyword>
<gene>
    <name evidence="1" type="ORF">FDY93_18865</name>
</gene>
<organism evidence="1 2">
    <name type="scientific">Microbulbifer harenosus</name>
    <dbReference type="NCBI Taxonomy" id="2576840"/>
    <lineage>
        <taxon>Bacteria</taxon>
        <taxon>Pseudomonadati</taxon>
        <taxon>Pseudomonadota</taxon>
        <taxon>Gammaproteobacteria</taxon>
        <taxon>Cellvibrionales</taxon>
        <taxon>Microbulbiferaceae</taxon>
        <taxon>Microbulbifer</taxon>
    </lineage>
</organism>
<reference evidence="1 2" key="1">
    <citation type="submission" date="2019-05" db="EMBL/GenBank/DDBJ databases">
        <title>Microbulbifer harenosus sp. nov., an alginate-degrading bacterium isolated from coastal sand.</title>
        <authorList>
            <person name="Huang H."/>
            <person name="Mo K."/>
            <person name="Bao S."/>
        </authorList>
    </citation>
    <scope>NUCLEOTIDE SEQUENCE [LARGE SCALE GENOMIC DNA]</scope>
    <source>
        <strain evidence="1 2">HB161719</strain>
    </source>
</reference>
<evidence type="ECO:0000313" key="1">
    <source>
        <dbReference type="EMBL" id="TLM73626.1"/>
    </source>
</evidence>
<protein>
    <submittedName>
        <fullName evidence="1">Uncharacterized protein</fullName>
    </submittedName>
</protein>
<proteinExistence type="predicted"/>